<gene>
    <name evidence="2" type="ORF">BO87DRAFT_385645</name>
</gene>
<proteinExistence type="predicted"/>
<protein>
    <submittedName>
        <fullName evidence="2">Uncharacterized protein</fullName>
    </submittedName>
</protein>
<dbReference type="OrthoDB" id="1577640at2759"/>
<evidence type="ECO:0000313" key="3">
    <source>
        <dbReference type="Proteomes" id="UP000247647"/>
    </source>
</evidence>
<evidence type="ECO:0000313" key="2">
    <source>
        <dbReference type="EMBL" id="PYH35377.1"/>
    </source>
</evidence>
<dbReference type="RefSeq" id="XP_025480855.1">
    <property type="nucleotide sequence ID" value="XM_025624733.1"/>
</dbReference>
<dbReference type="Proteomes" id="UP000247647">
    <property type="component" value="Unassembled WGS sequence"/>
</dbReference>
<keyword evidence="3" id="KW-1185">Reference proteome</keyword>
<dbReference type="AlphaFoldDB" id="A0A318YNF7"/>
<organism evidence="2 3">
    <name type="scientific">Aspergillus neoniger (strain CBS 115656)</name>
    <dbReference type="NCBI Taxonomy" id="1448310"/>
    <lineage>
        <taxon>Eukaryota</taxon>
        <taxon>Fungi</taxon>
        <taxon>Dikarya</taxon>
        <taxon>Ascomycota</taxon>
        <taxon>Pezizomycotina</taxon>
        <taxon>Eurotiomycetes</taxon>
        <taxon>Eurotiomycetidae</taxon>
        <taxon>Eurotiales</taxon>
        <taxon>Aspergillaceae</taxon>
        <taxon>Aspergillus</taxon>
        <taxon>Aspergillus subgen. Circumdati</taxon>
    </lineage>
</organism>
<sequence length="744" mass="82597">MTEFEPTQCRLCEKIDTKYRRRSAEMDRLNRWKLQGSTLVGHIDRSQKLIQALDREIYQLQREREDRGKSLSGSNDGSTPKNPEELPVSNDQDRKKLLSGNVEGSTSKNPEELPVNNHVSSFCCETEITEMLRMRSDIRRALTEALVLTAKHEFVEAARCEEYMRKAYGKVGAKLLQHIIIALENGTGHSGCSDMDVELGEKKITVISHKALPNVSSALLWLCLAIRQPQAATLSISTANVKYECQGKATLEALTEFKPHSNQADCWQNLFDSAIIAVEPSTSKSSIYWLHLDFEDLLQISAVEYAVNVGSGLILMGYSSALIPMGACDSQTMTWHVEICPHASQFKVSEVQALRSAWLKTLDIEQLKLKRARVGWVSGTAVLLGTEKLPPTVRWSKAKQKPVRWSWKGANLQAVVSSTSPLQLGLQGAVSFERLSCTVRLSPSGNYLRLLNSSVGEAVIIYDTEERRAWLVSLLSVLHHMVIVYCRDSSGFLKSRELPFAEPQPDGGQASWTTLRGSGDVLIQQEGTDKLTLRDLVMGFSINFAKTTVQRPRLREIYGYEFMDIVHNSPTADLKTINIERTGLSWIPLLQSIPCLFSSRLGDAIVGSKALTENTHCNKLVPGQDLMAASIHCINNISQRQGGSDTGPYRLLPGGYIWKIKGRPFLDCERLDEKCTCWENRSFLQHISKQGQLLNRECPTAEVCTDGAVVFGKISKSIIGSVVESLCGRVENASCSSQPASSSS</sequence>
<feature type="region of interest" description="Disordered" evidence="1">
    <location>
        <begin position="63"/>
        <end position="94"/>
    </location>
</feature>
<name>A0A318YNF7_ASPNB</name>
<accession>A0A318YNF7</accession>
<feature type="compositionally biased region" description="Polar residues" evidence="1">
    <location>
        <begin position="71"/>
        <end position="81"/>
    </location>
</feature>
<dbReference type="EMBL" id="KZ821456">
    <property type="protein sequence ID" value="PYH35377.1"/>
    <property type="molecule type" value="Genomic_DNA"/>
</dbReference>
<dbReference type="GeneID" id="37127189"/>
<reference evidence="2" key="1">
    <citation type="submission" date="2016-12" db="EMBL/GenBank/DDBJ databases">
        <title>The genomes of Aspergillus section Nigri reveals drivers in fungal speciation.</title>
        <authorList>
            <consortium name="DOE Joint Genome Institute"/>
            <person name="Vesth T.C."/>
            <person name="Nybo J."/>
            <person name="Theobald S."/>
            <person name="Brandl J."/>
            <person name="Frisvad J.C."/>
            <person name="Nielsen K.F."/>
            <person name="Lyhne E.K."/>
            <person name="Kogle M.E."/>
            <person name="Kuo A."/>
            <person name="Riley R."/>
            <person name="Clum A."/>
            <person name="Nolan M."/>
            <person name="Lipzen A."/>
            <person name="Salamov A."/>
            <person name="Henrissat B."/>
            <person name="Wiebenga A."/>
            <person name="De Vries R.P."/>
            <person name="Grigoriev I.V."/>
            <person name="Mortensen U.H."/>
            <person name="Andersen M.R."/>
            <person name="Baker S.E."/>
        </authorList>
    </citation>
    <scope>NUCLEOTIDE SEQUENCE [LARGE SCALE GENOMIC DNA]</scope>
    <source>
        <strain evidence="2">CBS 115656</strain>
    </source>
</reference>
<evidence type="ECO:0000256" key="1">
    <source>
        <dbReference type="SAM" id="MobiDB-lite"/>
    </source>
</evidence>